<reference evidence="2" key="1">
    <citation type="journal article" date="2019" name="Int. J. Syst. Evol. Microbiol.">
        <title>The Global Catalogue of Microorganisms (GCM) 10K type strain sequencing project: providing services to taxonomists for standard genome sequencing and annotation.</title>
        <authorList>
            <consortium name="The Broad Institute Genomics Platform"/>
            <consortium name="The Broad Institute Genome Sequencing Center for Infectious Disease"/>
            <person name="Wu L."/>
            <person name="Ma J."/>
        </authorList>
    </citation>
    <scope>NUCLEOTIDE SEQUENCE [LARGE SCALE GENOMIC DNA]</scope>
    <source>
        <strain evidence="2">JCM 15910</strain>
    </source>
</reference>
<evidence type="ECO:0000313" key="2">
    <source>
        <dbReference type="Proteomes" id="UP001500738"/>
    </source>
</evidence>
<gene>
    <name evidence="1" type="ORF">GCM10009115_23270</name>
</gene>
<dbReference type="Proteomes" id="UP001500738">
    <property type="component" value="Unassembled WGS sequence"/>
</dbReference>
<accession>A0ABP3XJK8</accession>
<name>A0ABP3XJK8_9SPHN</name>
<dbReference type="EMBL" id="BAAAFE010000007">
    <property type="protein sequence ID" value="GAA0865283.1"/>
    <property type="molecule type" value="Genomic_DNA"/>
</dbReference>
<organism evidence="1 2">
    <name type="scientific">Sphingopyxis soli</name>
    <dbReference type="NCBI Taxonomy" id="592051"/>
    <lineage>
        <taxon>Bacteria</taxon>
        <taxon>Pseudomonadati</taxon>
        <taxon>Pseudomonadota</taxon>
        <taxon>Alphaproteobacteria</taxon>
        <taxon>Sphingomonadales</taxon>
        <taxon>Sphingomonadaceae</taxon>
        <taxon>Sphingopyxis</taxon>
    </lineage>
</organism>
<comment type="caution">
    <text evidence="1">The sequence shown here is derived from an EMBL/GenBank/DDBJ whole genome shotgun (WGS) entry which is preliminary data.</text>
</comment>
<protein>
    <submittedName>
        <fullName evidence="1">Uncharacterized protein</fullName>
    </submittedName>
</protein>
<evidence type="ECO:0000313" key="1">
    <source>
        <dbReference type="EMBL" id="GAA0865283.1"/>
    </source>
</evidence>
<sequence>MKVHFIRSGERRYAMRIDRASAPTLVMDPAPGFDPDLPHDMVHFVVEALLGLEGGVFGQIAAGGDAGSFHIGGPDGADARAHRRAARKQAAKGKALMTGQGRDGELSERAAFLFDIGWRRRTRPDRAPQRAADDEAARVRATLSSGERARIDTVRADVFAAFDAVSKEWRELAPGEALVLEWPTLCRIDQPIG</sequence>
<keyword evidence="2" id="KW-1185">Reference proteome</keyword>
<dbReference type="RefSeq" id="WP_215354161.1">
    <property type="nucleotide sequence ID" value="NZ_BAAAFE010000007.1"/>
</dbReference>
<proteinExistence type="predicted"/>